<dbReference type="InterPro" id="IPR006037">
    <property type="entry name" value="RCK_C"/>
</dbReference>
<dbReference type="Pfam" id="PF03600">
    <property type="entry name" value="CitMHS"/>
    <property type="match status" value="1"/>
</dbReference>
<keyword evidence="2" id="KW-0813">Transport</keyword>
<dbReference type="InterPro" id="IPR004680">
    <property type="entry name" value="Cit_transptr-like_dom"/>
</dbReference>
<name>A0A2Z2NM35_9GAMM</name>
<evidence type="ECO:0000256" key="4">
    <source>
        <dbReference type="ARBA" id="ARBA00022737"/>
    </source>
</evidence>
<dbReference type="GO" id="GO:0008324">
    <property type="term" value="F:monoatomic cation transmembrane transporter activity"/>
    <property type="evidence" value="ECO:0007669"/>
    <property type="project" value="InterPro"/>
</dbReference>
<evidence type="ECO:0000259" key="8">
    <source>
        <dbReference type="PROSITE" id="PS51202"/>
    </source>
</evidence>
<dbReference type="GO" id="GO:0005886">
    <property type="term" value="C:plasma membrane"/>
    <property type="evidence" value="ECO:0007669"/>
    <property type="project" value="TreeGrafter"/>
</dbReference>
<feature type="transmembrane region" description="Helical" evidence="7">
    <location>
        <begin position="179"/>
        <end position="201"/>
    </location>
</feature>
<dbReference type="InterPro" id="IPR036721">
    <property type="entry name" value="RCK_C_sf"/>
</dbReference>
<evidence type="ECO:0000256" key="7">
    <source>
        <dbReference type="SAM" id="Phobius"/>
    </source>
</evidence>
<evidence type="ECO:0000256" key="1">
    <source>
        <dbReference type="ARBA" id="ARBA00004141"/>
    </source>
</evidence>
<dbReference type="InterPro" id="IPR051679">
    <property type="entry name" value="DASS-Related_Transporters"/>
</dbReference>
<protein>
    <submittedName>
        <fullName evidence="9">Putative transporter</fullName>
    </submittedName>
</protein>
<accession>A0A2Z2NM35</accession>
<evidence type="ECO:0000313" key="9">
    <source>
        <dbReference type="EMBL" id="ASJ70838.1"/>
    </source>
</evidence>
<evidence type="ECO:0000256" key="2">
    <source>
        <dbReference type="ARBA" id="ARBA00022448"/>
    </source>
</evidence>
<dbReference type="PANTHER" id="PTHR43652">
    <property type="entry name" value="BASIC AMINO ACID ANTIPORTER YFCC-RELATED"/>
    <property type="match status" value="1"/>
</dbReference>
<feature type="transmembrane region" description="Helical" evidence="7">
    <location>
        <begin position="55"/>
        <end position="77"/>
    </location>
</feature>
<evidence type="ECO:0000256" key="6">
    <source>
        <dbReference type="ARBA" id="ARBA00023136"/>
    </source>
</evidence>
<dbReference type="Gene3D" id="3.30.70.1450">
    <property type="entry name" value="Regulator of K+ conductance, C-terminal domain"/>
    <property type="match status" value="1"/>
</dbReference>
<feature type="transmembrane region" description="Helical" evidence="7">
    <location>
        <begin position="533"/>
        <end position="552"/>
    </location>
</feature>
<dbReference type="GO" id="GO:0006813">
    <property type="term" value="P:potassium ion transport"/>
    <property type="evidence" value="ECO:0007669"/>
    <property type="project" value="InterPro"/>
</dbReference>
<keyword evidence="4" id="KW-0677">Repeat</keyword>
<dbReference type="PANTHER" id="PTHR43652:SF2">
    <property type="entry name" value="BASIC AMINO ACID ANTIPORTER YFCC-RELATED"/>
    <property type="match status" value="1"/>
</dbReference>
<feature type="transmembrane region" description="Helical" evidence="7">
    <location>
        <begin position="404"/>
        <end position="437"/>
    </location>
</feature>
<keyword evidence="5 7" id="KW-1133">Transmembrane helix</keyword>
<feature type="domain" description="RCK C-terminal" evidence="8">
    <location>
        <begin position="302"/>
        <end position="386"/>
    </location>
</feature>
<keyword evidence="10" id="KW-1185">Reference proteome</keyword>
<dbReference type="PROSITE" id="PS51202">
    <property type="entry name" value="RCK_C"/>
    <property type="match status" value="1"/>
</dbReference>
<proteinExistence type="predicted"/>
<dbReference type="KEGG" id="gai:IMCC3135_03625"/>
<dbReference type="OrthoDB" id="9809303at2"/>
<evidence type="ECO:0000256" key="5">
    <source>
        <dbReference type="ARBA" id="ARBA00022989"/>
    </source>
</evidence>
<dbReference type="SUPFAM" id="SSF116726">
    <property type="entry name" value="TrkA C-terminal domain-like"/>
    <property type="match status" value="1"/>
</dbReference>
<feature type="transmembrane region" description="Helical" evidence="7">
    <location>
        <begin position="572"/>
        <end position="592"/>
    </location>
</feature>
<feature type="transmembrane region" description="Helical" evidence="7">
    <location>
        <begin position="121"/>
        <end position="139"/>
    </location>
</feature>
<feature type="transmembrane region" description="Helical" evidence="7">
    <location>
        <begin position="146"/>
        <end position="167"/>
    </location>
</feature>
<feature type="transmembrane region" description="Helical" evidence="7">
    <location>
        <begin position="6"/>
        <end position="25"/>
    </location>
</feature>
<feature type="transmembrane region" description="Helical" evidence="7">
    <location>
        <begin position="475"/>
        <end position="496"/>
    </location>
</feature>
<reference evidence="9 10" key="1">
    <citation type="submission" date="2016-12" db="EMBL/GenBank/DDBJ databases">
        <authorList>
            <person name="Song W.-J."/>
            <person name="Kurnit D.M."/>
        </authorList>
    </citation>
    <scope>NUCLEOTIDE SEQUENCE [LARGE SCALE GENOMIC DNA]</scope>
    <source>
        <strain evidence="9 10">IMCC3135</strain>
    </source>
</reference>
<dbReference type="RefSeq" id="WP_088916335.1">
    <property type="nucleotide sequence ID" value="NZ_CP018632.1"/>
</dbReference>
<dbReference type="Pfam" id="PF02080">
    <property type="entry name" value="TrkA_C"/>
    <property type="match status" value="1"/>
</dbReference>
<feature type="transmembrane region" description="Helical" evidence="7">
    <location>
        <begin position="32"/>
        <end position="49"/>
    </location>
</feature>
<keyword evidence="3 7" id="KW-0812">Transmembrane</keyword>
<dbReference type="EMBL" id="CP018632">
    <property type="protein sequence ID" value="ASJ70838.1"/>
    <property type="molecule type" value="Genomic_DNA"/>
</dbReference>
<feature type="transmembrane region" description="Helical" evidence="7">
    <location>
        <begin position="449"/>
        <end position="468"/>
    </location>
</feature>
<evidence type="ECO:0000256" key="3">
    <source>
        <dbReference type="ARBA" id="ARBA00022692"/>
    </source>
</evidence>
<evidence type="ECO:0000313" key="10">
    <source>
        <dbReference type="Proteomes" id="UP000250079"/>
    </source>
</evidence>
<dbReference type="Proteomes" id="UP000250079">
    <property type="component" value="Chromosome"/>
</dbReference>
<comment type="subcellular location">
    <subcellularLocation>
        <location evidence="1">Membrane</location>
        <topology evidence="1">Multi-pass membrane protein</topology>
    </subcellularLocation>
</comment>
<dbReference type="AlphaFoldDB" id="A0A2Z2NM35"/>
<feature type="transmembrane region" description="Helical" evidence="7">
    <location>
        <begin position="98"/>
        <end position="115"/>
    </location>
</feature>
<dbReference type="PROSITE" id="PS01271">
    <property type="entry name" value="NA_SULFATE"/>
    <property type="match status" value="1"/>
</dbReference>
<organism evidence="9 10">
    <name type="scientific">Granulosicoccus antarcticus IMCC3135</name>
    <dbReference type="NCBI Taxonomy" id="1192854"/>
    <lineage>
        <taxon>Bacteria</taxon>
        <taxon>Pseudomonadati</taxon>
        <taxon>Pseudomonadota</taxon>
        <taxon>Gammaproteobacteria</taxon>
        <taxon>Chromatiales</taxon>
        <taxon>Granulosicoccaceae</taxon>
        <taxon>Granulosicoccus</taxon>
    </lineage>
</organism>
<keyword evidence="6 7" id="KW-0472">Membrane</keyword>
<sequence length="594" mass="63033">MINAWLEQHAAVISLVILFMMLLGFSRDRAPPSAIAVIGAAAFMLLGYVGEKDALSVFSNGAVIAIASMLILTAALVRTGVLEALASRVLAVAKMNPTVAIIMLLLIAVISSAFVNSTPVVVILIPLMVSLAASIKISSKRLLIPLSYMAILGGTCTLIGTSTNLVVNSIAKSLGHPGFGIFDITVVGVFVAVVGGVSLLLMSRFLLPKSAPGSDQQTPTQANIITEVRVCEKFSGLGEPYDDVTVLKPRGINVLGLFRSGARIARDNKSQVSAKDHWILRTTASELATLVARKNLDLGVRVRSRPARDSELQIERFTVLSESRIVGRRLSEAHFLSRFPVSIIGVRRNRNLAGPDLNSLVVHAGDQLWVEGSTVSLQGVARDPFLAQSSRPVEKPFLRERATIALATLLAVITASAFSWASLPVAAIIGIGVLLAVKSLESSDAWAALNAEVLILIYGMLIVGLGLQNTGAVDLIITLIMPWMQIASPFVVLLIIYSLTSLLTEMVTNNAVAVVMTPLAIKLGEQLGTDPTALIVAVMFGASASFATPVGYQTNTLVHVAGNYRFVEFLKIGVPMNVIVGIASCLAINVWFGA</sequence>
<gene>
    <name evidence="9" type="ORF">IMCC3135_03625</name>
</gene>
<dbReference type="InterPro" id="IPR031312">
    <property type="entry name" value="Na/sul_symport_CS"/>
</dbReference>